<accession>A0A9W7C132</accession>
<reference evidence="3" key="1">
    <citation type="journal article" date="2023" name="Commun. Biol.">
        <title>Genome analysis of Parmales, the sister group of diatoms, reveals the evolutionary specialization of diatoms from phago-mixotrophs to photoautotrophs.</title>
        <authorList>
            <person name="Ban H."/>
            <person name="Sato S."/>
            <person name="Yoshikawa S."/>
            <person name="Yamada K."/>
            <person name="Nakamura Y."/>
            <person name="Ichinomiya M."/>
            <person name="Sato N."/>
            <person name="Blanc-Mathieu R."/>
            <person name="Endo H."/>
            <person name="Kuwata A."/>
            <person name="Ogata H."/>
        </authorList>
    </citation>
    <scope>NUCLEOTIDE SEQUENCE [LARGE SCALE GENOMIC DNA]</scope>
    <source>
        <strain evidence="3">NIES 3701</strain>
    </source>
</reference>
<evidence type="ECO:0000313" key="2">
    <source>
        <dbReference type="EMBL" id="GMH97284.1"/>
    </source>
</evidence>
<dbReference type="EMBL" id="BRXY01000487">
    <property type="protein sequence ID" value="GMH97284.1"/>
    <property type="molecule type" value="Genomic_DNA"/>
</dbReference>
<name>A0A9W7C132_9STRA</name>
<organism evidence="2 3">
    <name type="scientific">Triparma strigata</name>
    <dbReference type="NCBI Taxonomy" id="1606541"/>
    <lineage>
        <taxon>Eukaryota</taxon>
        <taxon>Sar</taxon>
        <taxon>Stramenopiles</taxon>
        <taxon>Ochrophyta</taxon>
        <taxon>Bolidophyceae</taxon>
        <taxon>Parmales</taxon>
        <taxon>Triparmaceae</taxon>
        <taxon>Triparma</taxon>
    </lineage>
</organism>
<evidence type="ECO:0000256" key="1">
    <source>
        <dbReference type="SAM" id="MobiDB-lite"/>
    </source>
</evidence>
<comment type="caution">
    <text evidence="2">The sequence shown here is derived from an EMBL/GenBank/DDBJ whole genome shotgun (WGS) entry which is preliminary data.</text>
</comment>
<feature type="region of interest" description="Disordered" evidence="1">
    <location>
        <begin position="34"/>
        <end position="54"/>
    </location>
</feature>
<gene>
    <name evidence="2" type="ORF">TrST_g7477</name>
</gene>
<dbReference type="Proteomes" id="UP001165085">
    <property type="component" value="Unassembled WGS sequence"/>
</dbReference>
<dbReference type="AlphaFoldDB" id="A0A9W7C132"/>
<keyword evidence="3" id="KW-1185">Reference proteome</keyword>
<sequence>MVLTPIVTSPPTPSKISAMNLFSPSNSARRKSIILPSRGGGSTPMAGSKKSGKQLKQVTFNLTEKIIDGEPKEGPGQRSGFWERASATIWGRDQDPIVSLRHAKRRVLVLAYLHTSWSLPFDAVFRSSLVSPHGFVVDFIYLIDIALEVWFWMG</sequence>
<protein>
    <submittedName>
        <fullName evidence="2">Uncharacterized protein</fullName>
    </submittedName>
</protein>
<proteinExistence type="predicted"/>
<evidence type="ECO:0000313" key="3">
    <source>
        <dbReference type="Proteomes" id="UP001165085"/>
    </source>
</evidence>